<reference evidence="3" key="1">
    <citation type="submission" date="2020-06" db="EMBL/GenBank/DDBJ databases">
        <authorList>
            <person name="Li T."/>
            <person name="Hu X."/>
            <person name="Zhang T."/>
            <person name="Song X."/>
            <person name="Zhang H."/>
            <person name="Dai N."/>
            <person name="Sheng W."/>
            <person name="Hou X."/>
            <person name="Wei L."/>
        </authorList>
    </citation>
    <scope>NUCLEOTIDE SEQUENCE</scope>
    <source>
        <strain evidence="3">KEN1</strain>
        <tissue evidence="3">Leaf</tissue>
    </source>
</reference>
<sequence length="349" mass="38571">MEAKTRRLGRALTLTEEEENGVVMAERLWQVESNQYQLCLVGRLLENRNVRFEVMCTSVQGMLNLEENPMRVDLDWCESFVHVHDLPLSIMNLGEVTVIGNKLGKFCDIEMDELGCSWGSTLRIRVALNVNVPLKRVLKLCSARGAELLVHFTYERLPNFCYLCGKLGHIGKYYELHFSADFVDPGSDSPYGSWMRPTIQPGPHGSSAQSTGSPFSNSGKDSPGGRKKEATIFGDFGTSPSSASFGFLAASIVQRSGMRSWCEDSKGRETRRSDCVSVVQFLEVKAGLMGMTDAGSPSAERSVHSKGPESGTWVKWSRSRAKGAGIRSRVKEKMSGPNLIEWMAEGAQL</sequence>
<evidence type="ECO:0000256" key="1">
    <source>
        <dbReference type="SAM" id="MobiDB-lite"/>
    </source>
</evidence>
<feature type="region of interest" description="Disordered" evidence="1">
    <location>
        <begin position="292"/>
        <end position="312"/>
    </location>
</feature>
<dbReference type="Pfam" id="PF14392">
    <property type="entry name" value="zf-CCHC_4"/>
    <property type="match status" value="1"/>
</dbReference>
<dbReference type="AlphaFoldDB" id="A0AAW2VXX1"/>
<name>A0AAW2VXX1_9LAMI</name>
<evidence type="ECO:0000313" key="3">
    <source>
        <dbReference type="EMBL" id="KAL0433730.1"/>
    </source>
</evidence>
<reference evidence="3" key="2">
    <citation type="journal article" date="2024" name="Plant">
        <title>Genomic evolution and insights into agronomic trait innovations of Sesamum species.</title>
        <authorList>
            <person name="Miao H."/>
            <person name="Wang L."/>
            <person name="Qu L."/>
            <person name="Liu H."/>
            <person name="Sun Y."/>
            <person name="Le M."/>
            <person name="Wang Q."/>
            <person name="Wei S."/>
            <person name="Zheng Y."/>
            <person name="Lin W."/>
            <person name="Duan Y."/>
            <person name="Cao H."/>
            <person name="Xiong S."/>
            <person name="Wang X."/>
            <person name="Wei L."/>
            <person name="Li C."/>
            <person name="Ma Q."/>
            <person name="Ju M."/>
            <person name="Zhao R."/>
            <person name="Li G."/>
            <person name="Mu C."/>
            <person name="Tian Q."/>
            <person name="Mei H."/>
            <person name="Zhang T."/>
            <person name="Gao T."/>
            <person name="Zhang H."/>
        </authorList>
    </citation>
    <scope>NUCLEOTIDE SEQUENCE</scope>
    <source>
        <strain evidence="3">KEN1</strain>
    </source>
</reference>
<feature type="domain" description="Zinc knuckle CX2CX4HX4C" evidence="2">
    <location>
        <begin position="133"/>
        <end position="173"/>
    </location>
</feature>
<protein>
    <recommendedName>
        <fullName evidence="2">Zinc knuckle CX2CX4HX4C domain-containing protein</fullName>
    </recommendedName>
</protein>
<dbReference type="PANTHER" id="PTHR31286:SF167">
    <property type="entry name" value="OS09G0268800 PROTEIN"/>
    <property type="match status" value="1"/>
</dbReference>
<proteinExistence type="predicted"/>
<feature type="non-terminal residue" evidence="3">
    <location>
        <position position="349"/>
    </location>
</feature>
<gene>
    <name evidence="3" type="ORF">Slati_2707300</name>
</gene>
<dbReference type="InterPro" id="IPR040256">
    <property type="entry name" value="At4g02000-like"/>
</dbReference>
<organism evidence="3">
    <name type="scientific">Sesamum latifolium</name>
    <dbReference type="NCBI Taxonomy" id="2727402"/>
    <lineage>
        <taxon>Eukaryota</taxon>
        <taxon>Viridiplantae</taxon>
        <taxon>Streptophyta</taxon>
        <taxon>Embryophyta</taxon>
        <taxon>Tracheophyta</taxon>
        <taxon>Spermatophyta</taxon>
        <taxon>Magnoliopsida</taxon>
        <taxon>eudicotyledons</taxon>
        <taxon>Gunneridae</taxon>
        <taxon>Pentapetalae</taxon>
        <taxon>asterids</taxon>
        <taxon>lamiids</taxon>
        <taxon>Lamiales</taxon>
        <taxon>Pedaliaceae</taxon>
        <taxon>Sesamum</taxon>
    </lineage>
</organism>
<feature type="compositionally biased region" description="Polar residues" evidence="1">
    <location>
        <begin position="206"/>
        <end position="220"/>
    </location>
</feature>
<evidence type="ECO:0000259" key="2">
    <source>
        <dbReference type="Pfam" id="PF14392"/>
    </source>
</evidence>
<feature type="region of interest" description="Disordered" evidence="1">
    <location>
        <begin position="193"/>
        <end position="233"/>
    </location>
</feature>
<dbReference type="EMBL" id="JACGWN010000009">
    <property type="protein sequence ID" value="KAL0433730.1"/>
    <property type="molecule type" value="Genomic_DNA"/>
</dbReference>
<dbReference type="PANTHER" id="PTHR31286">
    <property type="entry name" value="GLYCINE-RICH CELL WALL STRUCTURAL PROTEIN 1.8-LIKE"/>
    <property type="match status" value="1"/>
</dbReference>
<comment type="caution">
    <text evidence="3">The sequence shown here is derived from an EMBL/GenBank/DDBJ whole genome shotgun (WGS) entry which is preliminary data.</text>
</comment>
<accession>A0AAW2VXX1</accession>
<dbReference type="InterPro" id="IPR025836">
    <property type="entry name" value="Zn_knuckle_CX2CX4HX4C"/>
</dbReference>